<reference evidence="9 10" key="1">
    <citation type="submission" date="2016-02" db="EMBL/GenBank/DDBJ databases">
        <title>Genome analysis of coral dinoflagellate symbionts highlights evolutionary adaptations to a symbiotic lifestyle.</title>
        <authorList>
            <person name="Aranda M."/>
            <person name="Li Y."/>
            <person name="Liew Y.J."/>
            <person name="Baumgarten S."/>
            <person name="Simakov O."/>
            <person name="Wilson M."/>
            <person name="Piel J."/>
            <person name="Ashoor H."/>
            <person name="Bougouffa S."/>
            <person name="Bajic V.B."/>
            <person name="Ryu T."/>
            <person name="Ravasi T."/>
            <person name="Bayer T."/>
            <person name="Micklem G."/>
            <person name="Kim H."/>
            <person name="Bhak J."/>
            <person name="Lajeunesse T.C."/>
            <person name="Voolstra C.R."/>
        </authorList>
    </citation>
    <scope>NUCLEOTIDE SEQUENCE [LARGE SCALE GENOMIC DNA]</scope>
    <source>
        <strain evidence="9 10">CCMP2467</strain>
    </source>
</reference>
<dbReference type="InterPro" id="IPR036770">
    <property type="entry name" value="Ankyrin_rpt-contain_sf"/>
</dbReference>
<dbReference type="SUPFAM" id="SSF57850">
    <property type="entry name" value="RING/U-box"/>
    <property type="match status" value="2"/>
</dbReference>
<dbReference type="Pfam" id="PF07727">
    <property type="entry name" value="RVT_2"/>
    <property type="match status" value="1"/>
</dbReference>
<dbReference type="SMART" id="SM00184">
    <property type="entry name" value="RING"/>
    <property type="match status" value="2"/>
</dbReference>
<dbReference type="GO" id="GO:0004842">
    <property type="term" value="F:ubiquitin-protein transferase activity"/>
    <property type="evidence" value="ECO:0007669"/>
    <property type="project" value="InterPro"/>
</dbReference>
<dbReference type="GO" id="GO:0003676">
    <property type="term" value="F:nucleic acid binding"/>
    <property type="evidence" value="ECO:0007669"/>
    <property type="project" value="InterPro"/>
</dbReference>
<dbReference type="InterPro" id="IPR036397">
    <property type="entry name" value="RNaseH_sf"/>
</dbReference>
<dbReference type="EMBL" id="LSRX01001843">
    <property type="protein sequence ID" value="OLP77117.1"/>
    <property type="molecule type" value="Genomic_DNA"/>
</dbReference>
<protein>
    <submittedName>
        <fullName evidence="9">Ankyrin-3</fullName>
    </submittedName>
</protein>
<evidence type="ECO:0000256" key="3">
    <source>
        <dbReference type="PROSITE-ProRule" id="PRU00023"/>
    </source>
</evidence>
<dbReference type="Gene3D" id="3.30.40.10">
    <property type="entry name" value="Zinc/RING finger domain, C3HC4 (zinc finger)"/>
    <property type="match status" value="2"/>
</dbReference>
<dbReference type="Pfam" id="PF00665">
    <property type="entry name" value="rve"/>
    <property type="match status" value="1"/>
</dbReference>
<feature type="compositionally biased region" description="Low complexity" evidence="6">
    <location>
        <begin position="1980"/>
        <end position="1995"/>
    </location>
</feature>
<dbReference type="GO" id="GO:0008270">
    <property type="term" value="F:zinc ion binding"/>
    <property type="evidence" value="ECO:0007669"/>
    <property type="project" value="UniProtKB-KW"/>
</dbReference>
<feature type="compositionally biased region" description="Gly residues" evidence="6">
    <location>
        <begin position="1996"/>
        <end position="2008"/>
    </location>
</feature>
<feature type="compositionally biased region" description="Low complexity" evidence="6">
    <location>
        <begin position="1936"/>
        <end position="1960"/>
    </location>
</feature>
<feature type="compositionally biased region" description="Polar residues" evidence="6">
    <location>
        <begin position="2879"/>
        <end position="2889"/>
    </location>
</feature>
<dbReference type="InterPro" id="IPR002110">
    <property type="entry name" value="Ankyrin_rpt"/>
</dbReference>
<dbReference type="SUPFAM" id="SSF53098">
    <property type="entry name" value="Ribonuclease H-like"/>
    <property type="match status" value="1"/>
</dbReference>
<dbReference type="Proteomes" id="UP000186817">
    <property type="component" value="Unassembled WGS sequence"/>
</dbReference>
<dbReference type="InterPro" id="IPR003613">
    <property type="entry name" value="Ubox_domain"/>
</dbReference>
<dbReference type="PROSITE" id="PS50089">
    <property type="entry name" value="ZF_RING_2"/>
    <property type="match status" value="1"/>
</dbReference>
<dbReference type="PROSITE" id="PS50994">
    <property type="entry name" value="INTEGRASE"/>
    <property type="match status" value="1"/>
</dbReference>
<organism evidence="9 10">
    <name type="scientific">Symbiodinium microadriaticum</name>
    <name type="common">Dinoflagellate</name>
    <name type="synonym">Zooxanthella microadriatica</name>
    <dbReference type="NCBI Taxonomy" id="2951"/>
    <lineage>
        <taxon>Eukaryota</taxon>
        <taxon>Sar</taxon>
        <taxon>Alveolata</taxon>
        <taxon>Dinophyceae</taxon>
        <taxon>Suessiales</taxon>
        <taxon>Symbiodiniaceae</taxon>
        <taxon>Symbiodinium</taxon>
    </lineage>
</organism>
<keyword evidence="5" id="KW-0175">Coiled coil</keyword>
<dbReference type="PROSITE" id="PS50297">
    <property type="entry name" value="ANK_REP_REGION"/>
    <property type="match status" value="2"/>
</dbReference>
<feature type="region of interest" description="Disordered" evidence="6">
    <location>
        <begin position="2537"/>
        <end position="2561"/>
    </location>
</feature>
<feature type="region of interest" description="Disordered" evidence="6">
    <location>
        <begin position="3821"/>
        <end position="3840"/>
    </location>
</feature>
<evidence type="ECO:0000256" key="5">
    <source>
        <dbReference type="SAM" id="Coils"/>
    </source>
</evidence>
<comment type="caution">
    <text evidence="9">The sequence shown here is derived from an EMBL/GenBank/DDBJ whole genome shotgun (WGS) entry which is preliminary data.</text>
</comment>
<dbReference type="SUPFAM" id="SSF101576">
    <property type="entry name" value="Supernatant protein factor (SPF), C-terminal domain"/>
    <property type="match status" value="1"/>
</dbReference>
<dbReference type="Pfam" id="PF12796">
    <property type="entry name" value="Ank_2"/>
    <property type="match status" value="2"/>
</dbReference>
<dbReference type="InterPro" id="IPR036598">
    <property type="entry name" value="GOLD_dom_sf"/>
</dbReference>
<feature type="compositionally biased region" description="Polar residues" evidence="6">
    <location>
        <begin position="3100"/>
        <end position="3123"/>
    </location>
</feature>
<feature type="compositionally biased region" description="Low complexity" evidence="6">
    <location>
        <begin position="3895"/>
        <end position="3911"/>
    </location>
</feature>
<feature type="repeat" description="ANK" evidence="3">
    <location>
        <begin position="1661"/>
        <end position="1693"/>
    </location>
</feature>
<proteinExistence type="predicted"/>
<evidence type="ECO:0000256" key="2">
    <source>
        <dbReference type="ARBA" id="ARBA00023043"/>
    </source>
</evidence>
<dbReference type="Pfam" id="PF10300">
    <property type="entry name" value="Iml2-TPR_39"/>
    <property type="match status" value="1"/>
</dbReference>
<dbReference type="Gene3D" id="3.30.420.10">
    <property type="entry name" value="Ribonuclease H-like superfamily/Ribonuclease H"/>
    <property type="match status" value="1"/>
</dbReference>
<dbReference type="InterPro" id="IPR001584">
    <property type="entry name" value="Integrase_cat-core"/>
</dbReference>
<feature type="region of interest" description="Disordered" evidence="6">
    <location>
        <begin position="4872"/>
        <end position="4907"/>
    </location>
</feature>
<evidence type="ECO:0000259" key="7">
    <source>
        <dbReference type="PROSITE" id="PS50089"/>
    </source>
</evidence>
<dbReference type="Gene3D" id="2.60.120.680">
    <property type="entry name" value="GOLD domain"/>
    <property type="match status" value="1"/>
</dbReference>
<dbReference type="InterPro" id="IPR012337">
    <property type="entry name" value="RNaseH-like_sf"/>
</dbReference>
<dbReference type="OrthoDB" id="6105938at2759"/>
<sequence length="5172" mass="560850">MNYAMGGKPPPAAAEAAAADAKAEVHARWAKDMVAMEDSIKLMLSNRLQDAEDCLDSASADVSQRDFLFDAGDHDMRGCFTFVSALMSLLNGLASLENNQLDIVLQRVFSADEELTKDEDWPGKTVLRGLCNLVAGVVQIMQGMPSRGVWHVLRSWLWLRNLEVEALNYEGHERCCVRSTALLALGVFNLFVSMLPPTAMKAAGWATGFAGGRDVALAQLQSCWEEGGIQAPFAGLVLIGFSVDVSSFLGELRVERNKRHTTARSILDWAKTNYPSAFFFKGLESGYLAANQDLEGFFPRISAMEPDNVVPEPPPLCRSASVPSGNVVFDGKGIDFLSRSHTVQFTSVDKLMGKSPVASKGVLLRTSSGYEVALVPPEHLRELQCSVCGDLIQSAVHAPCGHSFCQVHLQGEQGSQNELEIQAGRLRELTVHRGFSVERARQALAAVGEGSLDEAAEMCEKLSGLEGRAVRVRPEVKHPKFEWGAVSHSSVGVVLKDEDTQAWVSFAEQSSWHCQRDELEIDPVADQIRPQTRVRIRAGVTPKRGWGLLQVDGTGTVVTLTGCQVRVLIKEGAWSGFINELEVVDETRDMIEDAAQRLKDGKATEDVLAQLHAILQEVRDCSEPSELQIVLTSRECGPFINSFGAFAMLRGVGLQCVRHAADRTVHVFGAAPGVADLGERAASALRYLEQLFETLPAPKVPQQKPRYRVVLHVDADIFAAGVPVQMVYQEQLRSLIIPAIAPQGEGWSWPQRGWAGEEQMVQHLQASLPAGKAELCREQEFEEASKVSKRLEESGLVATVEEGSSDPLKDASMEVPTSWTGSLARGSRVRFRDTARSVLPSTIDPSCIGLICDQVFHIKEDGSRELQYFVCLPKSLAVPPIPGDMLDAAPAAERIQPGVRIRVNPPPGKDPAYGWGRIASSDVGIVQQVHLDGKVDVFFMSEEKLWHAALQDLDTENLPMTLRPNCPVCQRPFPSGQQLNLDIAMDSQIRRMKKLMAGARHERNSLDRDGGVPRLLRSQTHREELKCNICFDLVVSPVTLPCGHTYCKHHIQTWLLENDSCPVCRVRILHFKDREKKPRQLRTAASLFQTSLRDEDGKGGQQSGEGFELHVNKMLETQVIRFFQDEVQNRISEVASEVWDVIERRQDGFLTRLRNFLDQFRAPGVTELLKLKSMVGPDSPLPNTKGATLLMMASELGLEDTVEELLKLSADPWKTTSAGFGPGTSALQMASGQGHAAVLRKLLSAEQGVLDSNSAALCADALGAAIEGHHISCVEELLRIPEIPDVADLRNCMDLTGLLTAVQAGNTDIISMLVEHRANIEARTAHSGLLVSKAGSEKVNGPYQQVGEYCGRPLYENLFGAVVYCKGWWKIALSRANMEETEERFIYSAPAPHEDLTEPPTGQWTLSGGRREDGPSPPPAPIIQWIARAGQAATPLLLATQLGLGGVVERLLESKADLNAEMPGTKQVPVHIAAMVGELGVVRALIQATANLALPDAAGFTPLALASHAGHPKAVQELLEAAAMPEPSGEVPSPVVLAAGCGSYVMEGRAGPPAGTAAYCDIVKLLLDAKGDASTAALEAAAVAGASAVLAELARRGAAVQKAGPSGSSPLIAALRRATTPRLALKDQAREPPPEPVVGPQAEAARALLDLGASPLLNAADGTSALMLVAALDDEELLQRLLAAGAELDAVRGPSEALAVVGSQPQDWRTIDDLLMHMEGTSQPLPPSVLCPRGHSMERLCKSRCHRRPHCDSCRKQELHSSPVYWTCWPCDYDLCIDCARVPRLVQFREGFDPLAEDAAASLPEGTPEVLRSPSFLTTRMDGWTALHHAVVAGSEKSVRQLLERKADPALADARGLTPLHWAAFLANGAIQPLIECGAAVTALDHEGRPPLSLVPTEALRYAFLALEFEFKELCCHELRVVGSGPADGVYTQVKPSQPQAAQSSSAAEPAVQAASASAAEGTEPSDSPPPPPPAEEMGEAAAVSAEAGEAAGPGEAAGGGQADGAAGEAGGAVATAAAAGVPPDEVVPVPSRPRYQRTDGVPFLIKWEEKNGWGLYQTAPGPAGAEACVFKTSKDTRYCPMDGWAPDERVQLEETPNVRVEEVAPYRWGILLFQATPAELWRPCLKEEVQALPELKQITSVSRIFIPGLPGMQISLSAAGGVEGMHQRALEMVMRGMDEPSCGYGNCRSTGAIAELDEIRASVQNLPAFLFLVNVRRATREMAWWCSSLDLESTKKYNLAARFLHRQTGTVRQRGEEFLPEELEYQKEVRARDPESGEEFVLTAEDPLSGLNKLLKALEALNGQSVLDRRGELRTAFYLHLARRPLERVADYASRFRTAVSDMRAEGDKIPDSEIGWFFKEKLGLDALRRQLLETALQGSEDYNVIEAECRHEANNPPHVRRELGLYGNLLCVDGSLSAPSRRSSFTSAAGSVAGGGRKPFLRQAHVAEQSEPEALETETADFEGEDAGADEDGAEAVTLEEVLQTEVQNLAEEIAQAEEEGVDPAFCEALETEIEASAEALVSMREARVKLAEVRRDRGYKGPGTSNQPGDSAKDKAKANIAAKKASGKHVCFDCGQSGHWSGDPECKKPGAGLARPKSKPAKQVRMAEATSSANEVAKVEEDGQVGEHEVMMMSVEEALRSSSIQPRGSEALAAVTLASDKALVGALDSACNRTCAGEDWVQGYLKELDKAPKEIRDLVATVTEQENFKFGNGGTLPSSTRYRLPAVVAGQLVGIWVSCVPVSSLGLLLGRDLLDGLGGVLDFGQKTLLCKLFAGRPPVPMERLSAGHLALTLIPEIWPAVTRGRWRKIGPGGVLECSITCSDWAAQLLRLPRAAPSDEEAHNHNMTEASLEIGRLAFHAVFLASARDEEMCKATSPEQPDSTSTGAFEHGFASPDGGSDPGCSRPLCGRSRLSCRRALEKNAVESLGPLRLEPRRSQTLVRQASRAALVAVSLSLCVFGGAMAAAGAEHGAKWMLPTPVGGNRVGLKFAFVEDPVLIGMLAARRPAGRTQQLKAAALREEAEAAAKEGDRLKVARSLLGPRGGLPTLKGDLIKLAALLHVEVSDKDTIKTLRDRMKPTADALCVQMPASSTDTFVEHSNSTASTTPLQARQPSKTTSFGPMSPAPRPSTTTSFGTMSPGAKEEPSLPSQAIAMSTSSASTLNAASLQANLMQAVDQRFQELGQRHEAMLSQVLHHIMNMQSVAATPLTAPDEEMRGNDDWELTSDPTQGQRLMMEQAWERHRRDQLLISCSPAQLREAMTLENHHRSLTVDLGKFGSTSQGGTRKHYPPTRLVTSSQAVVSNLLGFRAGMSKDRAEPNNLGYPKAFADKLVQAFEQELDYETARLFNKGRAHECYEIVGSHGGLDFVHEALAGEDEPAELSESDEELGEPFSGEVPASIRSALRRVHEATGHRPPMRLARALLLSGAPPSAVQAARELRCDVCLERSRPKSQRTATLPAPRSVGERAHVDLLFVEDSLGKTYTVGHMTDAVSRFQLAAILPDRSSASMVDFLLRMWWPLLGPPRQIIADQGREFVSEEFQTFCSAHSVHLWHCAVQAPWQNGVAERSGGTLKALIAALVAEHVVIGDRDMANVVGEACAAYNSDLNAEGVSPLQCVTGRQPTAHGAVLENFSGRLAEHGLIDEDPSLQQRVALRESARVAMVRLHFSRAIRKAELARSREPTIRAVPQPGDTVYFWRAQRVTKRGDPRLSTSNRRRRLELRRWHGPAIVIAIEQGSGEGTAANAFLSFKGQVTKCALEHVRPASSLEQLASGSWEAAIKDLLDGAATSVKELAPGGLESIAEEGPETVEIPAPIAAVPVDEPPDETSTAAPGTPVGHLLQQPVLQRSLQRAQGQPLAVDLSQQALARGQPADFAAELRLQMERGRKRQTSESEAPSSASALEPPASSRRTSGEDFPHRLSSESDGHPASVPGAAVPPRLSSESGGHPASVPSAAVPRRLSSESGGHPAGVPEASRSAATNGSALAVGSASVVVQDGSGGVLPVFEALTLDREQLERLALGSSMTHPLLQVQALVECDRRQCRFSEKSEDHGSWDGRWSLPSSSQHALLQEISAALPTGCPEDHHEVNATGGRKELQWSSMSARQKEDYKKAAEKGWAAYVDNDAIKVLSVQESLAVRKELARKGELDRILTPRFVMTDKNQPLRTEGALLPEAPSARLVVPGFRDRANLAGEIRRDAPTGSRLSQHLLLCLVAWHSATWSLLSADVKAAFLKGDPFVSRELYIGPTNEKAGPGIPLPTGCLARVLKGVFGLADAPRQWWMKLSRSLEAKGWVRSVVDQAVWLLWDGAERKRLKGMIVSHVDDLLFGGDGAAEKSLMDVGAQLGFREVVRDAFTWCGKYFEKHSDGTVTLSMKEYHENLKTVFVPKSRKTDPAALLTPQEHRKLRMLLGSLQWLVAQIRFDLAFCVSSLQGESPPTEGTLLRANEAVLEFQRDCNYKLTFRSVDPYEGGLMVVTDAALGNVSESGSAEEPPLAKVYSQACYFCILADKKLMGGETGTFNILDARSHRIGRVCRSSYAAETLGAEEGFDVGQLCRGYLASIRGHGLHQSEVEVAMNSVPLTVVVDAKDVYDKGNSDSNSYGSQKSLAFTVAWLRAVLRRPNTVLKWTSTENMWADGGTKAMDLDHMRSIMSSGRWSVTYSPAFVKQVAKGSKKRSPDVDPTASLPGVELPGDDPLLGHLLRLGEQRGWQNLDGTGVNVAYDAKSYRTPEPRFSTAEFPLRSSFARVSLPTGQAQWRMLERDVEYTELSNQHGMLASRVPILVTFFSKRFLLSQFRWRDAGDAFSEAVKVYRSVGRRALCPSLSLNSHLCYIRAGCEERAAEMLALCRSYREEKKKWSPLDRMSLRQAEAAHRQAQVNATSSSAGDEGGKPEAEPDEDEVPGSDQLGNTSWRPILLLYQKISCIYRGVNFMKPAAAQEFLHMVQEEAQKHEDADGRCMALCIQAEAMRQSEDWDEALRLAGEGVALQPELTMAGLKTGSLHFCHLVLAYSHYALGRPSLAQEALTKLSSLSVGDHFFQKQVEFKATHLRFLVGAEFEESYREISVAARSRERLVVEVPEGTSIQWDFILSNYTVDFVAMFTPATAKEGDAPQELQRVEQHQAQDGPCEGTSGVLTAGRLELVFSNTFSMLRGKTLQCRLQPDGLAVHQEAG</sequence>
<evidence type="ECO:0000313" key="10">
    <source>
        <dbReference type="Proteomes" id="UP000186817"/>
    </source>
</evidence>
<feature type="region of interest" description="Disordered" evidence="6">
    <location>
        <begin position="2877"/>
        <end position="2906"/>
    </location>
</feature>
<feature type="domain" description="RING-type" evidence="7">
    <location>
        <begin position="1027"/>
        <end position="1065"/>
    </location>
</feature>
<dbReference type="GO" id="GO:0016567">
    <property type="term" value="P:protein ubiquitination"/>
    <property type="evidence" value="ECO:0007669"/>
    <property type="project" value="InterPro"/>
</dbReference>
<accession>A0A1Q9C2I1</accession>
<dbReference type="InterPro" id="IPR013103">
    <property type="entry name" value="RVT_2"/>
</dbReference>
<dbReference type="InterPro" id="IPR013083">
    <property type="entry name" value="Znf_RING/FYVE/PHD"/>
</dbReference>
<dbReference type="InterPro" id="IPR019412">
    <property type="entry name" value="IML2/TPR_39"/>
</dbReference>
<evidence type="ECO:0000256" key="4">
    <source>
        <dbReference type="PROSITE-ProRule" id="PRU00175"/>
    </source>
</evidence>
<keyword evidence="4" id="KW-0863">Zinc-finger</keyword>
<feature type="region of interest" description="Disordered" evidence="6">
    <location>
        <begin position="4671"/>
        <end position="4691"/>
    </location>
</feature>
<keyword evidence="4" id="KW-0479">Metal-binding</keyword>
<name>A0A1Q9C2I1_SYMMI</name>
<dbReference type="SMART" id="SM00504">
    <property type="entry name" value="Ubox"/>
    <property type="match status" value="1"/>
</dbReference>
<dbReference type="InterPro" id="IPR051165">
    <property type="entry name" value="Multifunctional_ANK_Repeat"/>
</dbReference>
<feature type="compositionally biased region" description="Polar residues" evidence="6">
    <location>
        <begin position="4876"/>
        <end position="4885"/>
    </location>
</feature>
<keyword evidence="4" id="KW-0862">Zinc</keyword>
<dbReference type="InterPro" id="IPR011990">
    <property type="entry name" value="TPR-like_helical_dom_sf"/>
</dbReference>
<keyword evidence="1" id="KW-0677">Repeat</keyword>
<feature type="repeat" description="ANK" evidence="3">
    <location>
        <begin position="1293"/>
        <end position="1325"/>
    </location>
</feature>
<feature type="region of interest" description="Disordered" evidence="6">
    <location>
        <begin position="1933"/>
        <end position="2008"/>
    </location>
</feature>
<dbReference type="PANTHER" id="PTHR24123">
    <property type="entry name" value="ANKYRIN REPEAT-CONTAINING"/>
    <property type="match status" value="1"/>
</dbReference>
<feature type="region of interest" description="Disordered" evidence="6">
    <location>
        <begin position="1391"/>
        <end position="1417"/>
    </location>
</feature>
<evidence type="ECO:0000259" key="8">
    <source>
        <dbReference type="PROSITE" id="PS50994"/>
    </source>
</evidence>
<dbReference type="SUPFAM" id="SSF48452">
    <property type="entry name" value="TPR-like"/>
    <property type="match status" value="1"/>
</dbReference>
<keyword evidence="10" id="KW-1185">Reference proteome</keyword>
<feature type="domain" description="Integrase catalytic" evidence="8">
    <location>
        <begin position="3460"/>
        <end position="3624"/>
    </location>
</feature>
<dbReference type="SMART" id="SM00248">
    <property type="entry name" value="ANK"/>
    <property type="match status" value="11"/>
</dbReference>
<keyword evidence="2 3" id="KW-0040">ANK repeat</keyword>
<feature type="region of interest" description="Disordered" evidence="6">
    <location>
        <begin position="3887"/>
        <end position="3980"/>
    </location>
</feature>
<dbReference type="GO" id="GO:0005737">
    <property type="term" value="C:cytoplasm"/>
    <property type="evidence" value="ECO:0007669"/>
    <property type="project" value="UniProtKB-ARBA"/>
</dbReference>
<dbReference type="PANTHER" id="PTHR24123:SF33">
    <property type="entry name" value="PROTEIN HOS4"/>
    <property type="match status" value="1"/>
</dbReference>
<dbReference type="GO" id="GO:0015074">
    <property type="term" value="P:DNA integration"/>
    <property type="evidence" value="ECO:0007669"/>
    <property type="project" value="InterPro"/>
</dbReference>
<evidence type="ECO:0000313" key="9">
    <source>
        <dbReference type="EMBL" id="OLP77117.1"/>
    </source>
</evidence>
<feature type="repeat" description="ANK" evidence="3">
    <location>
        <begin position="1822"/>
        <end position="1854"/>
    </location>
</feature>
<evidence type="ECO:0000256" key="1">
    <source>
        <dbReference type="ARBA" id="ARBA00022737"/>
    </source>
</evidence>
<dbReference type="PROSITE" id="PS50088">
    <property type="entry name" value="ANK_REPEAT"/>
    <property type="match status" value="4"/>
</dbReference>
<feature type="coiled-coil region" evidence="5">
    <location>
        <begin position="2482"/>
        <end position="2529"/>
    </location>
</feature>
<dbReference type="Gene3D" id="1.25.40.20">
    <property type="entry name" value="Ankyrin repeat-containing domain"/>
    <property type="match status" value="3"/>
</dbReference>
<dbReference type="Pfam" id="PF13923">
    <property type="entry name" value="zf-C3HC4_2"/>
    <property type="match status" value="1"/>
</dbReference>
<evidence type="ECO:0000256" key="6">
    <source>
        <dbReference type="SAM" id="MobiDB-lite"/>
    </source>
</evidence>
<dbReference type="InterPro" id="IPR001841">
    <property type="entry name" value="Znf_RING"/>
</dbReference>
<feature type="compositionally biased region" description="Basic and acidic residues" evidence="6">
    <location>
        <begin position="3914"/>
        <end position="3929"/>
    </location>
</feature>
<dbReference type="SUPFAM" id="SSF48403">
    <property type="entry name" value="Ankyrin repeat"/>
    <property type="match status" value="2"/>
</dbReference>
<gene>
    <name evidence="9" type="primary">Ank3</name>
    <name evidence="9" type="ORF">AK812_SmicGene42861</name>
</gene>
<feature type="repeat" description="ANK" evidence="3">
    <location>
        <begin position="1465"/>
        <end position="1497"/>
    </location>
</feature>
<feature type="region of interest" description="Disordered" evidence="6">
    <location>
        <begin position="3100"/>
        <end position="3149"/>
    </location>
</feature>